<evidence type="ECO:0000313" key="2">
    <source>
        <dbReference type="EMBL" id="EKD16963.1"/>
    </source>
</evidence>
<accession>K1X8F2</accession>
<dbReference type="Proteomes" id="UP000006753">
    <property type="component" value="Unassembled WGS sequence"/>
</dbReference>
<organism evidence="2 3">
    <name type="scientific">Marssonina brunnea f. sp. multigermtubi (strain MB_m1)</name>
    <name type="common">Marssonina leaf spot fungus</name>
    <dbReference type="NCBI Taxonomy" id="1072389"/>
    <lineage>
        <taxon>Eukaryota</taxon>
        <taxon>Fungi</taxon>
        <taxon>Dikarya</taxon>
        <taxon>Ascomycota</taxon>
        <taxon>Pezizomycotina</taxon>
        <taxon>Leotiomycetes</taxon>
        <taxon>Helotiales</taxon>
        <taxon>Drepanopezizaceae</taxon>
        <taxon>Drepanopeziza</taxon>
    </lineage>
</organism>
<dbReference type="PANTHER" id="PTHR21301:SF12">
    <property type="match status" value="1"/>
</dbReference>
<dbReference type="HOGENOM" id="CLU_324167_0_0_1"/>
<feature type="compositionally biased region" description="Basic residues" evidence="1">
    <location>
        <begin position="871"/>
        <end position="891"/>
    </location>
</feature>
<reference evidence="2 3" key="1">
    <citation type="journal article" date="2012" name="BMC Genomics">
        <title>Sequencing the genome of Marssonina brunnea reveals fungus-poplar co-evolution.</title>
        <authorList>
            <person name="Zhu S."/>
            <person name="Cao Y.-Z."/>
            <person name="Jiang C."/>
            <person name="Tan B.-Y."/>
            <person name="Wang Z."/>
            <person name="Feng S."/>
            <person name="Zhang L."/>
            <person name="Su X.-H."/>
            <person name="Brejova B."/>
            <person name="Vinar T."/>
            <person name="Xu M."/>
            <person name="Wang M.-X."/>
            <person name="Zhang S.-G."/>
            <person name="Huang M.-R."/>
            <person name="Wu R."/>
            <person name="Zhou Y."/>
        </authorList>
    </citation>
    <scope>NUCLEOTIDE SEQUENCE [LARGE SCALE GENOMIC DNA]</scope>
    <source>
        <strain evidence="2 3">MB_m1</strain>
    </source>
</reference>
<feature type="compositionally biased region" description="Polar residues" evidence="1">
    <location>
        <begin position="303"/>
        <end position="318"/>
    </location>
</feature>
<dbReference type="EMBL" id="JH921437">
    <property type="protein sequence ID" value="EKD16963.1"/>
    <property type="molecule type" value="Genomic_DNA"/>
</dbReference>
<gene>
    <name evidence="2" type="ORF">MBM_04540</name>
</gene>
<evidence type="ECO:0008006" key="4">
    <source>
        <dbReference type="Google" id="ProtNLM"/>
    </source>
</evidence>
<feature type="compositionally biased region" description="Low complexity" evidence="1">
    <location>
        <begin position="859"/>
        <end position="870"/>
    </location>
</feature>
<feature type="region of interest" description="Disordered" evidence="1">
    <location>
        <begin position="287"/>
        <end position="330"/>
    </location>
</feature>
<dbReference type="InParanoid" id="K1X8F2"/>
<evidence type="ECO:0000313" key="3">
    <source>
        <dbReference type="Proteomes" id="UP000006753"/>
    </source>
</evidence>
<proteinExistence type="predicted"/>
<keyword evidence="3" id="KW-1185">Reference proteome</keyword>
<dbReference type="KEGG" id="mbe:MBM_04540"/>
<name>K1X8F2_MARBU</name>
<evidence type="ECO:0000256" key="1">
    <source>
        <dbReference type="SAM" id="MobiDB-lite"/>
    </source>
</evidence>
<dbReference type="PANTHER" id="PTHR21301">
    <property type="entry name" value="REVERSE TRANSCRIPTASE"/>
    <property type="match status" value="1"/>
</dbReference>
<feature type="region of interest" description="Disordered" evidence="1">
    <location>
        <begin position="859"/>
        <end position="891"/>
    </location>
</feature>
<dbReference type="AlphaFoldDB" id="K1X8F2"/>
<protein>
    <recommendedName>
        <fullName evidence="4">Reverse transcriptase domain-containing protein</fullName>
    </recommendedName>
</protein>
<dbReference type="eggNOG" id="ENOG502RPTV">
    <property type="taxonomic scope" value="Eukaryota"/>
</dbReference>
<sequence>MLKLLFFNRDILFIYLETVFKGSDQAKVGLKRAENASCKLVDKARNRYVVGVVFSVRVRQSVAKNQTVSLSSSGTRTAARYYILRLRRKLGIGRWFDIGVKVSHCSHAIGSLKEHLSVHTLPPSIQGALKVPAVQVSKEFKGTDSWNAWEASLITATSEYRLKVHKECIAVKEQELKHLESLADDKAAETAKELTIKKVTESLGPSFSSTANKSNDYLRDETRTCSQLGVTWLRRSFGLGLMKHQNELAVKLSKLKLKEDTDTHMSNYGANDITRVVELAVAKALNKSGKAKSAPPKDRCQKVQPQAEQGQGWPQTKETPTKLREGRKRKWEWEEETKEELAGLDNQLASQSKQFRLNDLSSYPRTWFEKPVDIRAQWLLPHSKPEYLDSISSTQSDIFQGPNVFLPENIRQTLSLNGKFILHDKMRPQLVREAWLKLQRSIRTKFYFKDRPVNPSYIPQFHIKQDDWDPPKASDELESGLIEIKHALYKQINALPKLTPRHNPNLRDLKQYLTEKNYLVKITDKNLGLSVISLDWYKEQVAIHMSNTKAYTLLDFIPISLGKQLEEIYESPYLPASIKKYIRASTNDLPTFYVIPKVHKHPWASRPIIPSHSWITSRVAEVIDYALQPELPNFPSVLTSTQDFLTKIRKVDSFDGCWIVTGDVTAMYTNIDPFRAIDSIKTIIGRASKGIRKSDLTKMMEFVLLNNFFKCQDKIYQQRSAPTAKYNADNVAVASFIDELAACVPRPFQAYFRLIFKEWFDIGVKVLYCSYAIGSLKEYLFVHTLPFSIQIYKECIAIKEQELKHLESLADDKAAKTIKELTIKKVTELLGFFFSSTANKSNDYLKDKTLELAVAKALNKSSKAKSALPKSAKKSNLKPNKAKGSLKPKKP</sequence>
<dbReference type="OrthoDB" id="3599942at2759"/>